<evidence type="ECO:0000313" key="1">
    <source>
        <dbReference type="EMBL" id="GBC63156.1"/>
    </source>
</evidence>
<reference evidence="2" key="1">
    <citation type="submission" date="2017-11" db="EMBL/GenBank/DDBJ databases">
        <authorList>
            <person name="Watanabe M."/>
            <person name="Kojima H."/>
        </authorList>
    </citation>
    <scope>NUCLEOTIDE SEQUENCE [LARGE SCALE GENOMIC DNA]</scope>
    <source>
        <strain evidence="2">Tokyo 01</strain>
    </source>
</reference>
<protein>
    <submittedName>
        <fullName evidence="1">Uncharacterized protein</fullName>
    </submittedName>
</protein>
<evidence type="ECO:0000313" key="2">
    <source>
        <dbReference type="Proteomes" id="UP000288096"/>
    </source>
</evidence>
<name>A0A401G1S6_9BACT</name>
<accession>A0A401G1S6</accession>
<dbReference type="Proteomes" id="UP000288096">
    <property type="component" value="Unassembled WGS sequence"/>
</dbReference>
<gene>
    <name evidence="1" type="ORF">DENIS_4149</name>
</gene>
<organism evidence="1 2">
    <name type="scientific">Desulfonema ishimotonii</name>
    <dbReference type="NCBI Taxonomy" id="45657"/>
    <lineage>
        <taxon>Bacteria</taxon>
        <taxon>Pseudomonadati</taxon>
        <taxon>Thermodesulfobacteriota</taxon>
        <taxon>Desulfobacteria</taxon>
        <taxon>Desulfobacterales</taxon>
        <taxon>Desulfococcaceae</taxon>
        <taxon>Desulfonema</taxon>
    </lineage>
</organism>
<sequence length="45" mass="5399">MSTVEAMQFEAIYNPIGYYVGAAYRFTDWFELGAYYSEYYEDEDE</sequence>
<comment type="caution">
    <text evidence="1">The sequence shown here is derived from an EMBL/GenBank/DDBJ whole genome shotgun (WGS) entry which is preliminary data.</text>
</comment>
<dbReference type="AlphaFoldDB" id="A0A401G1S6"/>
<dbReference type="EMBL" id="BEXT01000001">
    <property type="protein sequence ID" value="GBC63156.1"/>
    <property type="molecule type" value="Genomic_DNA"/>
</dbReference>
<keyword evidence="2" id="KW-1185">Reference proteome</keyword>
<dbReference type="RefSeq" id="WP_166405217.1">
    <property type="nucleotide sequence ID" value="NZ_BEXT01000001.1"/>
</dbReference>
<proteinExistence type="predicted"/>
<reference evidence="2" key="2">
    <citation type="submission" date="2019-01" db="EMBL/GenBank/DDBJ databases">
        <title>Genome sequence of Desulfonema ishimotonii strain Tokyo 01.</title>
        <authorList>
            <person name="Fukui M."/>
        </authorList>
    </citation>
    <scope>NUCLEOTIDE SEQUENCE [LARGE SCALE GENOMIC DNA]</scope>
    <source>
        <strain evidence="2">Tokyo 01</strain>
    </source>
</reference>